<sequence>MKKIDLACIIDDDPVYVYGAKRLMEIVDFCENLLVFHNGEDAIKYLKPVVEQGEKAPEIILLDINMPIMDGWQFLDEFAKIQPHCRRKIAIYMVSSSIDPADFNKAKSYSEVSDYIIKPIEEDDLRSLSVFRKEFYES</sequence>
<dbReference type="InterPro" id="IPR001789">
    <property type="entry name" value="Sig_transdc_resp-reg_receiver"/>
</dbReference>
<feature type="domain" description="Response regulatory" evidence="2">
    <location>
        <begin position="6"/>
        <end position="133"/>
    </location>
</feature>
<evidence type="ECO:0000256" key="1">
    <source>
        <dbReference type="PROSITE-ProRule" id="PRU00169"/>
    </source>
</evidence>
<evidence type="ECO:0000259" key="2">
    <source>
        <dbReference type="PROSITE" id="PS50110"/>
    </source>
</evidence>
<keyword evidence="1" id="KW-0597">Phosphoprotein</keyword>
<proteinExistence type="predicted"/>
<accession>A0AA49GHR6</accession>
<dbReference type="SUPFAM" id="SSF52172">
    <property type="entry name" value="CheY-like"/>
    <property type="match status" value="1"/>
</dbReference>
<feature type="modified residue" description="4-aspartylphosphate" evidence="1">
    <location>
        <position position="63"/>
    </location>
</feature>
<dbReference type="PANTHER" id="PTHR44520:SF2">
    <property type="entry name" value="RESPONSE REGULATOR RCP1"/>
    <property type="match status" value="1"/>
</dbReference>
<dbReference type="PROSITE" id="PS50110">
    <property type="entry name" value="RESPONSE_REGULATORY"/>
    <property type="match status" value="1"/>
</dbReference>
<dbReference type="Pfam" id="PF00072">
    <property type="entry name" value="Response_reg"/>
    <property type="match status" value="1"/>
</dbReference>
<dbReference type="InterPro" id="IPR011006">
    <property type="entry name" value="CheY-like_superfamily"/>
</dbReference>
<organism evidence="3">
    <name type="scientific">Roseihalotalea indica</name>
    <dbReference type="NCBI Taxonomy" id="2867963"/>
    <lineage>
        <taxon>Bacteria</taxon>
        <taxon>Pseudomonadati</taxon>
        <taxon>Bacteroidota</taxon>
        <taxon>Cytophagia</taxon>
        <taxon>Cytophagales</taxon>
        <taxon>Catalimonadaceae</taxon>
        <taxon>Roseihalotalea</taxon>
    </lineage>
</organism>
<dbReference type="AlphaFoldDB" id="A0AA49GHR6"/>
<dbReference type="SMART" id="SM00448">
    <property type="entry name" value="REC"/>
    <property type="match status" value="1"/>
</dbReference>
<protein>
    <submittedName>
        <fullName evidence="3">Response regulator</fullName>
    </submittedName>
</protein>
<dbReference type="InterPro" id="IPR052893">
    <property type="entry name" value="TCS_response_regulator"/>
</dbReference>
<name>A0AA49GHR6_9BACT</name>
<dbReference type="Gene3D" id="3.40.50.2300">
    <property type="match status" value="1"/>
</dbReference>
<evidence type="ECO:0000313" key="3">
    <source>
        <dbReference type="EMBL" id="WKN34063.1"/>
    </source>
</evidence>
<dbReference type="GO" id="GO:0000160">
    <property type="term" value="P:phosphorelay signal transduction system"/>
    <property type="evidence" value="ECO:0007669"/>
    <property type="project" value="InterPro"/>
</dbReference>
<dbReference type="PANTHER" id="PTHR44520">
    <property type="entry name" value="RESPONSE REGULATOR RCP1-RELATED"/>
    <property type="match status" value="1"/>
</dbReference>
<gene>
    <name evidence="3" type="ORF">K4G66_16920</name>
</gene>
<reference evidence="3" key="2">
    <citation type="journal article" date="2024" name="Antonie Van Leeuwenhoek">
        <title>Roseihalotalea indica gen. nov., sp. nov., a halophilic Bacteroidetes from mesopelagic Southwest Indian Ocean with higher carbohydrate metabolic potential.</title>
        <authorList>
            <person name="Chen B."/>
            <person name="Zhang M."/>
            <person name="Lin D."/>
            <person name="Ye J."/>
            <person name="Tang K."/>
        </authorList>
    </citation>
    <scope>NUCLEOTIDE SEQUENCE</scope>
    <source>
        <strain evidence="3">TK19036</strain>
    </source>
</reference>
<dbReference type="EMBL" id="CP120682">
    <property type="protein sequence ID" value="WKN34063.1"/>
    <property type="molecule type" value="Genomic_DNA"/>
</dbReference>
<reference evidence="3" key="1">
    <citation type="journal article" date="2023" name="Comput. Struct. Biotechnol. J.">
        <title>Discovery of a novel marine Bacteroidetes with a rich repertoire of carbohydrate-active enzymes.</title>
        <authorList>
            <person name="Chen B."/>
            <person name="Liu G."/>
            <person name="Chen Q."/>
            <person name="Wang H."/>
            <person name="Liu L."/>
            <person name="Tang K."/>
        </authorList>
    </citation>
    <scope>NUCLEOTIDE SEQUENCE</scope>
    <source>
        <strain evidence="3">TK19036</strain>
    </source>
</reference>